<reference evidence="2" key="1">
    <citation type="journal article" date="2013" name="Nat. Biotechnol.">
        <title>Draft genome sequence of chickpea (Cicer arietinum) provides a resource for trait improvement.</title>
        <authorList>
            <person name="Varshney R.K."/>
            <person name="Song C."/>
            <person name="Saxena R.K."/>
            <person name="Azam S."/>
            <person name="Yu S."/>
            <person name="Sharpe A.G."/>
            <person name="Cannon S."/>
            <person name="Baek J."/>
            <person name="Rosen B.D."/>
            <person name="Tar'an B."/>
            <person name="Millan T."/>
            <person name="Zhang X."/>
            <person name="Ramsay L.D."/>
            <person name="Iwata A."/>
            <person name="Wang Y."/>
            <person name="Nelson W."/>
            <person name="Farmer A.D."/>
            <person name="Gaur P.M."/>
            <person name="Soderlund C."/>
            <person name="Penmetsa R.V."/>
            <person name="Xu C."/>
            <person name="Bharti A.K."/>
            <person name="He W."/>
            <person name="Winter P."/>
            <person name="Zhao S."/>
            <person name="Hane J.K."/>
            <person name="Carrasquilla-Garcia N."/>
            <person name="Condie J.A."/>
            <person name="Upadhyaya H.D."/>
            <person name="Luo M.C."/>
            <person name="Thudi M."/>
            <person name="Gowda C.L."/>
            <person name="Singh N.P."/>
            <person name="Lichtenzveig J."/>
            <person name="Gali K.K."/>
            <person name="Rubio J."/>
            <person name="Nadarajan N."/>
            <person name="Dolezel J."/>
            <person name="Bansal K.C."/>
            <person name="Xu X."/>
            <person name="Edwards D."/>
            <person name="Zhang G."/>
            <person name="Kahl G."/>
            <person name="Gil J."/>
            <person name="Singh K.B."/>
            <person name="Datta S.K."/>
            <person name="Jackson S.A."/>
            <person name="Wang J."/>
            <person name="Cook D.R."/>
        </authorList>
    </citation>
    <scope>NUCLEOTIDE SEQUENCE [LARGE SCALE GENOMIC DNA]</scope>
    <source>
        <strain evidence="2">cv. CDC Frontier</strain>
    </source>
</reference>
<reference evidence="3" key="2">
    <citation type="submission" date="2025-08" db="UniProtKB">
        <authorList>
            <consortium name="RefSeq"/>
        </authorList>
    </citation>
    <scope>IDENTIFICATION</scope>
    <source>
        <tissue evidence="3">Etiolated seedlings</tissue>
    </source>
</reference>
<dbReference type="PANTHER" id="PTHR31642">
    <property type="entry name" value="TRICHOTHECENE 3-O-ACETYLTRANSFERASE"/>
    <property type="match status" value="1"/>
</dbReference>
<protein>
    <submittedName>
        <fullName evidence="3">Spermidine hydroxycinnamoyl transferase-like</fullName>
    </submittedName>
</protein>
<evidence type="ECO:0000313" key="3">
    <source>
        <dbReference type="RefSeq" id="XP_004500005.1"/>
    </source>
</evidence>
<keyword evidence="2" id="KW-1185">Reference proteome</keyword>
<gene>
    <name evidence="3" type="primary">LOC101510481</name>
</gene>
<dbReference type="KEGG" id="cam:101510481"/>
<sequence>MAIIKASYTITPNESTPNGSLWLSDLDQIFRPFHTTLIYIYKPKKENQKNLTQTLKNSLSKILVPYYPIAGRYSYTKLGRLELNLNAKGAILLEAETTQTIHDFGDFSSFDSIKELIPKIDFNQPIEEIPLFVVQLTRFQNKDENFVAIGIAYSHSLSDGLGCWNFINSWAKIARGETLEANELPFLDRTILKFSHTPLKPCFEHRELKPLPFILGRSDDNIERKKKTRVELLKLTRDEVEKLKKKANECEISKGSISISKSRPYSRFEAISAHIWRSASKARELNANQLSVVRFNVQIRNRIVPNLPKNYYGNALIQTEARGYIGEITSKPLSYAAKKIREGNELIKNEYIRSQIDVIRGFENLDDARRLFIGGDGKTPTFVGYPNLHITSWMGFATNEADFGWGKPIYFSMGHVTSYDRAIIIKSPDDDASVTVCMHFQVELMQLFKKFFYEDLYELITSAKL</sequence>
<dbReference type="Gene3D" id="3.30.559.10">
    <property type="entry name" value="Chloramphenicol acetyltransferase-like domain"/>
    <property type="match status" value="2"/>
</dbReference>
<dbReference type="InterPro" id="IPR050317">
    <property type="entry name" value="Plant_Fungal_Acyltransferase"/>
</dbReference>
<dbReference type="PaxDb" id="3827-XP_004500005.1"/>
<name>A0A1S2Y672_CICAR</name>
<dbReference type="eggNOG" id="ENOG502QSYG">
    <property type="taxonomic scope" value="Eukaryota"/>
</dbReference>
<accession>A0A1S2Y672</accession>
<dbReference type="Proteomes" id="UP000087171">
    <property type="component" value="Chromosome Ca5"/>
</dbReference>
<evidence type="ECO:0000256" key="1">
    <source>
        <dbReference type="ARBA" id="ARBA00009861"/>
    </source>
</evidence>
<dbReference type="AlphaFoldDB" id="A0A1S2Y672"/>
<evidence type="ECO:0000313" key="2">
    <source>
        <dbReference type="Proteomes" id="UP000087171"/>
    </source>
</evidence>
<dbReference type="GO" id="GO:0016747">
    <property type="term" value="F:acyltransferase activity, transferring groups other than amino-acyl groups"/>
    <property type="evidence" value="ECO:0007669"/>
    <property type="project" value="TreeGrafter"/>
</dbReference>
<dbReference type="Pfam" id="PF02458">
    <property type="entry name" value="Transferase"/>
    <property type="match status" value="1"/>
</dbReference>
<dbReference type="RefSeq" id="XP_004500005.1">
    <property type="nucleotide sequence ID" value="XM_004499948.3"/>
</dbReference>
<organism evidence="2 3">
    <name type="scientific">Cicer arietinum</name>
    <name type="common">Chickpea</name>
    <name type="synonym">Garbanzo</name>
    <dbReference type="NCBI Taxonomy" id="3827"/>
    <lineage>
        <taxon>Eukaryota</taxon>
        <taxon>Viridiplantae</taxon>
        <taxon>Streptophyta</taxon>
        <taxon>Embryophyta</taxon>
        <taxon>Tracheophyta</taxon>
        <taxon>Spermatophyta</taxon>
        <taxon>Magnoliopsida</taxon>
        <taxon>eudicotyledons</taxon>
        <taxon>Gunneridae</taxon>
        <taxon>Pentapetalae</taxon>
        <taxon>rosids</taxon>
        <taxon>fabids</taxon>
        <taxon>Fabales</taxon>
        <taxon>Fabaceae</taxon>
        <taxon>Papilionoideae</taxon>
        <taxon>50 kb inversion clade</taxon>
        <taxon>NPAAA clade</taxon>
        <taxon>Hologalegina</taxon>
        <taxon>IRL clade</taxon>
        <taxon>Cicereae</taxon>
        <taxon>Cicer</taxon>
    </lineage>
</organism>
<dbReference type="InterPro" id="IPR023213">
    <property type="entry name" value="CAT-like_dom_sf"/>
</dbReference>
<dbReference type="OrthoDB" id="671439at2759"/>
<proteinExistence type="inferred from homology"/>
<dbReference type="PANTHER" id="PTHR31642:SF175">
    <property type="entry name" value="SPERMIDINE HYDROXYCINNAMOYL TRANSFERASE"/>
    <property type="match status" value="1"/>
</dbReference>
<dbReference type="GeneID" id="101510481"/>
<dbReference type="STRING" id="3827.A0A1S2Y672"/>
<comment type="similarity">
    <text evidence="1">Belongs to the plant acyltransferase family.</text>
</comment>